<accession>A0A8H5GCV1</accession>
<feature type="compositionally biased region" description="Low complexity" evidence="1">
    <location>
        <begin position="190"/>
        <end position="219"/>
    </location>
</feature>
<reference evidence="3 4" key="1">
    <citation type="journal article" date="2020" name="ISME J.">
        <title>Uncovering the hidden diversity of litter-decomposition mechanisms in mushroom-forming fungi.</title>
        <authorList>
            <person name="Floudas D."/>
            <person name="Bentzer J."/>
            <person name="Ahren D."/>
            <person name="Johansson T."/>
            <person name="Persson P."/>
            <person name="Tunlid A."/>
        </authorList>
    </citation>
    <scope>NUCLEOTIDE SEQUENCE [LARGE SCALE GENOMIC DNA]</scope>
    <source>
        <strain evidence="3 4">CBS 291.85</strain>
    </source>
</reference>
<sequence length="226" mass="24627">MNTCTRDVSGFVVTLHSIDLHRCGCCDKCHNRRRFGDPTTGLLIDYTPAHPNEDPNDTFWKNQNQCTPQACAIRPSVDEAFDKTWTQTTYFPNFANMSIGFNFEGSALYLYFIVTNVPLNTSLNRPCFDPDSAPKSSAGTIAGSVVGTIIGLLVVVFALLLLRNRRRSSSRNGILAEDRAIRPRSFPLDSSSTYSKASKVSKGAEAGSSWGSGSQVSTSELGAVNE</sequence>
<evidence type="ECO:0000256" key="1">
    <source>
        <dbReference type="SAM" id="MobiDB-lite"/>
    </source>
</evidence>
<dbReference type="Proteomes" id="UP000559256">
    <property type="component" value="Unassembled WGS sequence"/>
</dbReference>
<protein>
    <submittedName>
        <fullName evidence="3">Uncharacterized protein</fullName>
    </submittedName>
</protein>
<evidence type="ECO:0000313" key="3">
    <source>
        <dbReference type="EMBL" id="KAF5362627.1"/>
    </source>
</evidence>
<name>A0A8H5GCV1_9AGAR</name>
<keyword evidence="2" id="KW-0812">Transmembrane</keyword>
<dbReference type="EMBL" id="JAACJM010000038">
    <property type="protein sequence ID" value="KAF5362627.1"/>
    <property type="molecule type" value="Genomic_DNA"/>
</dbReference>
<evidence type="ECO:0000256" key="2">
    <source>
        <dbReference type="SAM" id="Phobius"/>
    </source>
</evidence>
<keyword evidence="2" id="KW-1133">Transmembrane helix</keyword>
<dbReference type="OrthoDB" id="2758521at2759"/>
<comment type="caution">
    <text evidence="3">The sequence shown here is derived from an EMBL/GenBank/DDBJ whole genome shotgun (WGS) entry which is preliminary data.</text>
</comment>
<gene>
    <name evidence="3" type="ORF">D9758_009623</name>
</gene>
<feature type="region of interest" description="Disordered" evidence="1">
    <location>
        <begin position="185"/>
        <end position="226"/>
    </location>
</feature>
<keyword evidence="2" id="KW-0472">Membrane</keyword>
<proteinExistence type="predicted"/>
<organism evidence="3 4">
    <name type="scientific">Tetrapyrgos nigripes</name>
    <dbReference type="NCBI Taxonomy" id="182062"/>
    <lineage>
        <taxon>Eukaryota</taxon>
        <taxon>Fungi</taxon>
        <taxon>Dikarya</taxon>
        <taxon>Basidiomycota</taxon>
        <taxon>Agaricomycotina</taxon>
        <taxon>Agaricomycetes</taxon>
        <taxon>Agaricomycetidae</taxon>
        <taxon>Agaricales</taxon>
        <taxon>Marasmiineae</taxon>
        <taxon>Marasmiaceae</taxon>
        <taxon>Tetrapyrgos</taxon>
    </lineage>
</organism>
<feature type="transmembrane region" description="Helical" evidence="2">
    <location>
        <begin position="141"/>
        <end position="162"/>
    </location>
</feature>
<dbReference type="AlphaFoldDB" id="A0A8H5GCV1"/>
<keyword evidence="4" id="KW-1185">Reference proteome</keyword>
<evidence type="ECO:0000313" key="4">
    <source>
        <dbReference type="Proteomes" id="UP000559256"/>
    </source>
</evidence>